<protein>
    <submittedName>
        <fullName evidence="2">(wild Malaysian banana) hypothetical protein</fullName>
    </submittedName>
</protein>
<accession>A0A804K9B1</accession>
<feature type="compositionally biased region" description="Low complexity" evidence="1">
    <location>
        <begin position="247"/>
        <end position="277"/>
    </location>
</feature>
<dbReference type="InParanoid" id="A0A804K9B1"/>
<name>A0A804K9B1_MUSAM</name>
<evidence type="ECO:0000313" key="3">
    <source>
        <dbReference type="EnsemblPlants" id="Ma08_p21760.1"/>
    </source>
</evidence>
<sequence>MLRRMMEERQARELLQMQQLVSLPCDHFAEEEDYIDMDVSSAVDVDLGGGGGGGTASFICYTMASPPLSKEFEFQMSGNPTEREATTSPADELFYKGKLLPLHLPPRLRMVEKLLESSKHSDGFGEKDVSAAVGGELSAVSDQKQSPWSKKLKSIKQSSLGLKLKASRSYLKSVFIRSRCSDESCAVLQCDERSNGYKKAAKTSPLGQIQQGKYVLEDTNAASLRSTEREKLLEEDLIHRKSFSGASSWNSTTKPSSSSTTSSCSSSLSSSFSSSSSLGVYQPQMLKRSSSVNSEMESSIQGAIAYCKESQQLVGGRKSASDAGLYPLPASRIAAACQARENPRFCRG</sequence>
<reference evidence="3" key="2">
    <citation type="submission" date="2021-05" db="UniProtKB">
        <authorList>
            <consortium name="EnsemblPlants"/>
        </authorList>
    </citation>
    <scope>IDENTIFICATION</scope>
    <source>
        <strain evidence="3">subsp. malaccensis</strain>
    </source>
</reference>
<reference evidence="2" key="1">
    <citation type="submission" date="2021-03" db="EMBL/GenBank/DDBJ databases">
        <authorList>
            <consortium name="Genoscope - CEA"/>
            <person name="William W."/>
        </authorList>
    </citation>
    <scope>NUCLEOTIDE SEQUENCE</scope>
    <source>
        <strain evidence="2">Doubled-haploid Pahang</strain>
    </source>
</reference>
<dbReference type="PANTHER" id="PTHR33312">
    <property type="entry name" value="MEMBRANE-ASSOCIATED KINASE REGULATOR 4-RELATED"/>
    <property type="match status" value="1"/>
</dbReference>
<evidence type="ECO:0000313" key="2">
    <source>
        <dbReference type="EMBL" id="CAG1832336.1"/>
    </source>
</evidence>
<evidence type="ECO:0000256" key="1">
    <source>
        <dbReference type="SAM" id="MobiDB-lite"/>
    </source>
</evidence>
<keyword evidence="4" id="KW-1185">Reference proteome</keyword>
<evidence type="ECO:0000313" key="4">
    <source>
        <dbReference type="Proteomes" id="UP000012960"/>
    </source>
</evidence>
<organism evidence="3 4">
    <name type="scientific">Musa acuminata subsp. malaccensis</name>
    <name type="common">Wild banana</name>
    <name type="synonym">Musa malaccensis</name>
    <dbReference type="NCBI Taxonomy" id="214687"/>
    <lineage>
        <taxon>Eukaryota</taxon>
        <taxon>Viridiplantae</taxon>
        <taxon>Streptophyta</taxon>
        <taxon>Embryophyta</taxon>
        <taxon>Tracheophyta</taxon>
        <taxon>Spermatophyta</taxon>
        <taxon>Magnoliopsida</taxon>
        <taxon>Liliopsida</taxon>
        <taxon>Zingiberales</taxon>
        <taxon>Musaceae</taxon>
        <taxon>Musa</taxon>
    </lineage>
</organism>
<dbReference type="GO" id="GO:0019210">
    <property type="term" value="F:kinase inhibitor activity"/>
    <property type="evidence" value="ECO:0007669"/>
    <property type="project" value="InterPro"/>
</dbReference>
<dbReference type="GO" id="GO:0005886">
    <property type="term" value="C:plasma membrane"/>
    <property type="evidence" value="ECO:0007669"/>
    <property type="project" value="InterPro"/>
</dbReference>
<dbReference type="Proteomes" id="UP000012960">
    <property type="component" value="Unplaced"/>
</dbReference>
<dbReference type="EnsemblPlants" id="Ma08_t21760.1">
    <property type="protein sequence ID" value="Ma08_p21760.1"/>
    <property type="gene ID" value="Ma08_g21760"/>
</dbReference>
<dbReference type="EMBL" id="HG996472">
    <property type="protein sequence ID" value="CAG1832336.1"/>
    <property type="molecule type" value="Genomic_DNA"/>
</dbReference>
<dbReference type="OMA" id="IRRSCDN"/>
<proteinExistence type="predicted"/>
<feature type="region of interest" description="Disordered" evidence="1">
    <location>
        <begin position="246"/>
        <end position="277"/>
    </location>
</feature>
<dbReference type="AlphaFoldDB" id="A0A804K9B1"/>
<gene>
    <name evidence="2" type="ORF">GSMUA_82560.1</name>
</gene>
<dbReference type="Gramene" id="Ma08_t21760.1">
    <property type="protein sequence ID" value="Ma08_p21760.1"/>
    <property type="gene ID" value="Ma08_g21760"/>
</dbReference>
<dbReference type="InterPro" id="IPR039620">
    <property type="entry name" value="BKI1/MAKR1/3/4"/>
</dbReference>
<dbReference type="PANTHER" id="PTHR33312:SF21">
    <property type="entry name" value="MEMBRANE-ASSOCIATED KINASE REGULATOR 3-RELATED"/>
    <property type="match status" value="1"/>
</dbReference>